<evidence type="ECO:0000313" key="1">
    <source>
        <dbReference type="EMBL" id="QDU81587.1"/>
    </source>
</evidence>
<name>A0A518CQT2_9PLAN</name>
<dbReference type="Proteomes" id="UP000317178">
    <property type="component" value="Chromosome"/>
</dbReference>
<accession>A0A518CQT2</accession>
<reference evidence="1 2" key="1">
    <citation type="submission" date="2019-02" db="EMBL/GenBank/DDBJ databases">
        <title>Deep-cultivation of Planctomycetes and their phenomic and genomic characterization uncovers novel biology.</title>
        <authorList>
            <person name="Wiegand S."/>
            <person name="Jogler M."/>
            <person name="Boedeker C."/>
            <person name="Pinto D."/>
            <person name="Vollmers J."/>
            <person name="Rivas-Marin E."/>
            <person name="Kohn T."/>
            <person name="Peeters S.H."/>
            <person name="Heuer A."/>
            <person name="Rast P."/>
            <person name="Oberbeckmann S."/>
            <person name="Bunk B."/>
            <person name="Jeske O."/>
            <person name="Meyerdierks A."/>
            <person name="Storesund J.E."/>
            <person name="Kallscheuer N."/>
            <person name="Luecker S."/>
            <person name="Lage O.M."/>
            <person name="Pohl T."/>
            <person name="Merkel B.J."/>
            <person name="Hornburger P."/>
            <person name="Mueller R.-W."/>
            <person name="Bruemmer F."/>
            <person name="Labrenz M."/>
            <person name="Spormann A.M."/>
            <person name="Op den Camp H."/>
            <person name="Overmann J."/>
            <person name="Amann R."/>
            <person name="Jetten M.S.M."/>
            <person name="Mascher T."/>
            <person name="Medema M.H."/>
            <person name="Devos D.P."/>
            <person name="Kaster A.-K."/>
            <person name="Ovreas L."/>
            <person name="Rohde M."/>
            <person name="Galperin M.Y."/>
            <person name="Jogler C."/>
        </authorList>
    </citation>
    <scope>NUCLEOTIDE SEQUENCE [LARGE SCALE GENOMIC DNA]</scope>
    <source>
        <strain evidence="1 2">Pla110</strain>
    </source>
</reference>
<gene>
    <name evidence="1" type="ORF">Pla110_33290</name>
</gene>
<proteinExistence type="predicted"/>
<organism evidence="1 2">
    <name type="scientific">Polystyrenella longa</name>
    <dbReference type="NCBI Taxonomy" id="2528007"/>
    <lineage>
        <taxon>Bacteria</taxon>
        <taxon>Pseudomonadati</taxon>
        <taxon>Planctomycetota</taxon>
        <taxon>Planctomycetia</taxon>
        <taxon>Planctomycetales</taxon>
        <taxon>Planctomycetaceae</taxon>
        <taxon>Polystyrenella</taxon>
    </lineage>
</organism>
<evidence type="ECO:0000313" key="2">
    <source>
        <dbReference type="Proteomes" id="UP000317178"/>
    </source>
</evidence>
<dbReference type="AlphaFoldDB" id="A0A518CQT2"/>
<protein>
    <submittedName>
        <fullName evidence="1">Uncharacterized protein</fullName>
    </submittedName>
</protein>
<dbReference type="KEGG" id="plon:Pla110_33290"/>
<dbReference type="EMBL" id="CP036281">
    <property type="protein sequence ID" value="QDU81587.1"/>
    <property type="molecule type" value="Genomic_DNA"/>
</dbReference>
<keyword evidence="2" id="KW-1185">Reference proteome</keyword>
<sequence>MKIARNKIFLSPGAAYNFENKFLNLLEISKTGLAHQVQSTIQ</sequence>